<dbReference type="RefSeq" id="WP_167363458.1">
    <property type="nucleotide sequence ID" value="NZ_FMHY01000002.1"/>
</dbReference>
<dbReference type="PROSITE" id="PS52019">
    <property type="entry name" value="PKS_MFAS_DH"/>
    <property type="match status" value="1"/>
</dbReference>
<sequence length="3141" mass="325567">MDDTDNAAARRQDAQLKRALATIRTLRRRLDEQGGDQPVAIVGVGLRLPGGIDGTEAYWDALAAGRDLVGPMPARRQGPFAAEWADLPQRGGFLDEVLDFDADFFGISPREARALDPQHRLLLEVAWEALENAAAPADQLAGRPVGLYVGITGQDYRDWLPGEPDAYWATGNGHCFAAGRLAYSLGLTGPAMAVDTACSSSLVAVHLAVQALRRGECEIAIAGGVNLIMSPRSTRLVVQTRSLAPDGLCKAFDARANGFTRGEGAGALVLKPLARAVRDGDRIHAVIRGSAVNQDGRSSGFTAPNVLSQVALIEQALAGAGAGAADVGYVEAHGTGTALGDPIEMEALATVLGRRNGGAPLAVGSVKTNLGHLEAAAGVAGLVKAVLCVQHRQVPPVVHLRTLNPRIDLDGTGIVVPDRLVDWAADAGRLAGVSSFGMSGTNAHLLLGPVEPDELAERPAPPTGPVAGFVVSARTPAALRALAAAYAQRVLRLPAADYPAFAATANTGRSRLPVAAWIAATDPAAAYAALTALASGAPPVEVDPAALDAPADGRAVLDLPSYPWQRQRHAPERPATGEPDRPVPATHTHEVAWVELDRPSPADPAGPVVLAGDDASLLADLAAAAAARGRAGTLLSPDPVAAPAGWRTGTLPADPGGWARFWAGRPDGPAETLVLVPAAHPVLDTAPENDAAPAVGPDAAGPADSGGGAADPTNATPDADDPADPVRRAADTVAAVTAAVAGSGAAGRRAVVLTRGVRRTGPADEVSATTHGLLHGLAPVLGLEFGTAFGGVVDLPWQPAPNDLDSVVDLLAAPAGPVLEDLVAVRGGRFHAARLRDGAASPARLPVRADATYLVTGALGAVGRELVADLVRRGARRLLLVGRRAESELDVDARELLARLRGDGIGVGYVGGGCDNADARRQVVATLRGMPPLGGVLHAAGTIERVPATELDRARIAAALRAKVGGAWWLHELTRNLPLDFFILVSSVSALWGTEGYAAYAAANGGLDALAAYRRACGLPAVSIAYGPWAVSGMADGDARERFARIGVGALDPATGCEVLRDEVPGPEGYLVACPLDRSRLDSVLGGLRPRGLFAAAPATADASTAVDRGQEREPSVAAELDALPVGARPAVARGHVARLLAAQLGHPEGHVIREDDGFFDLGLDSIMAVDLARRLAEAFEVPLQVADVFDHPTVHQFAAHLLALRDGPAAVPVLTGLAPAVAVGTRPADHARLHAVDAAANGGPATLAAATATATATATAATAAVAASRAEAADRDVAAAPNATPVAAVAAPAEPAAIVGMAGRFPGADSVEELWDLLRSGRDAVGAVPPQRWSHRTFHAADRDTGPRITTDQGGFLRDVARFDAAFFGIPTREAENLDPQQRLLLECAWHALEDAGIDPGRLAGTRTGVFVGVSNGDYARVLAGAGVDRLDAYYSTGTALNAVAGRLAYVLGLAGPALAVDTACSSSLVALHLAVRALRAGEVDAAIVGGVNVIVDPLASVAVSRAHMLSPDGRCRTFSADANGFVRAEGCGVVVLKRLADADRDGDAVLAVVRGSAVNQDGSSSGLTAPNGRAQEQVITAALTDAGVAGAAVDFLEAHGTGTSLGDPIEVGAAWRVLGPGRSPDRPLRLGSVKSNIGHCESAAGMASVIKTVLALRHDRIPANLHFTEPNPHIDWTGMDVRVVADELPWPRTDRPRLAGVSGFGFTGTNAHVLLAGPESAPTHHRPADAANGSALSVPGPGHTANGSAPVVQPDHAANGSVPVLPQPGHAANGSVPVPVASPPTVEEGTAPGVPLLVPLSAPDPDGLRRLVDRWRERIAAAPEADLPALAALAGSGRAHLPYRVALSGRDRARLVAAAEPPADPVAAARPPRIAFLFSGQGSQFFGMGRELYETEPVFRAVFDECDRRLAPTLGGSLAELVFSGDDRTAINETRVTQPALVTLEVALAELWRSWGVTPAVVMGHSVGEIAAAVVAGVLDLPAGLDLIAERARLMQATRPGAMLAVAATEEQVRDLLAGTALDVAAVNGPEATVVSGLPEEIEALAGRLRAEGVRHRALSVSHAFHSRLLDPALDEFRAICAGLSHQPPTIPVISNLTGAVATPDTYDADYWVRHARQPVRFHAGAGQLAALDVDVCLEIGPDRTLVNLVRAAGLAPAGGLVSSLRRGSADRAALLSAVGALYPLGQDVAWDRVQPRPRPGGRVEAPRYPFAETRYWAPAAPAGEPVPAGPPAGAPAWGTPVRSPALRGRVFHTERSTTYPPHLADHRLYGTVSVPGASQTATALSALAGDGTPPALADLVFPRALVLHDGERYELQVIEAEPEHGGRTVSVQSLVDPERNRWQEHLSARLLPDPEVEPRPVPDLAAFQAAAERHLAGTDFYQHFREMGYLLGPSFRWIDEVWIRGDEALVRYVQPDRMNEDPAGWIIHPGLLDSCLQSTVTFGVAPHVADGAAADAGRSGLAIPFAAARLTLARRPEHAGELWGHVRARHATTAPDGSRQVHEADLHLFDGRGRTVLAVDGFRIRHAPRELLERSLRDAAVHVHELAWTAPEPDRPEPAPATPVRAAVLGDDVLPPLADAVAELADLVAYPGEEPPDLVLDLRFAAAEPAASADAARQAVRRLVDDLRAAPASVPYLVVCADGAEAAPMREALWGMLAAVEAEQSDRRLVRVVLAADAEPGPAAGLLLDELRRGLPETRLRIGGDGLQVARLRPLPAPDADLPDAVTSGTALVTGGLGALGLSVAGFLARQGVPAITLVGRSAPDPAASAAIDQLTAAGTRIRVVRGDVTDAEDCRRMVAEAERDGAIGSVWHLAGRTADGAFAQLTEAAFEEVFAGKAAGADRLIEAMAGRRPAALVHFSSVSAVLGSAGQANYAAANGYLAGLATRLRGHGLPAVSIDWGPWTPRVKGGLAATEATRRAIDRLGVRALTDEEAESILRAALTAGRDRIVAVAVDAREYVDRAAGHPRAALLLPLLDRGARPAPAAAPVMPRGWLREELDRTATDEREDRLRAAVRRVAGDALGDPGALDDEAGFADLGLDSIMVIDLRTRLSHALAADLPATVAIDHPTIAQVAAYAIDLLYPDDEPADEPSHVGGWPGASHIGATDDPAGTADDLADLSIDELVRAVRADLAMEE</sequence>
<dbReference type="InterPro" id="IPR013968">
    <property type="entry name" value="PKS_KR"/>
</dbReference>
<dbReference type="PANTHER" id="PTHR43775">
    <property type="entry name" value="FATTY ACID SYNTHASE"/>
    <property type="match status" value="1"/>
</dbReference>
<evidence type="ECO:0000259" key="7">
    <source>
        <dbReference type="PROSITE" id="PS50075"/>
    </source>
</evidence>
<evidence type="ECO:0000256" key="4">
    <source>
        <dbReference type="ARBA" id="ARBA00023315"/>
    </source>
</evidence>
<dbReference type="Proteomes" id="UP000199696">
    <property type="component" value="Unassembled WGS sequence"/>
</dbReference>
<dbReference type="SMART" id="SM01294">
    <property type="entry name" value="PKS_PP_betabranch"/>
    <property type="match status" value="2"/>
</dbReference>
<feature type="region of interest" description="Disordered" evidence="6">
    <location>
        <begin position="684"/>
        <end position="725"/>
    </location>
</feature>
<dbReference type="SMART" id="SM00823">
    <property type="entry name" value="PKS_PP"/>
    <property type="match status" value="2"/>
</dbReference>
<dbReference type="EMBL" id="FMHY01000002">
    <property type="protein sequence ID" value="SCL53314.1"/>
    <property type="molecule type" value="Genomic_DNA"/>
</dbReference>
<dbReference type="Pfam" id="PF00550">
    <property type="entry name" value="PP-binding"/>
    <property type="match status" value="2"/>
</dbReference>
<dbReference type="InterPro" id="IPR050091">
    <property type="entry name" value="PKS_NRPS_Biosynth_Enz"/>
</dbReference>
<keyword evidence="2" id="KW-0597">Phosphoprotein</keyword>
<dbReference type="InterPro" id="IPR049551">
    <property type="entry name" value="PKS_DH_C"/>
</dbReference>
<dbReference type="InterPro" id="IPR036291">
    <property type="entry name" value="NAD(P)-bd_dom_sf"/>
</dbReference>
<dbReference type="InterPro" id="IPR014030">
    <property type="entry name" value="Ketoacyl_synth_N"/>
</dbReference>
<dbReference type="Pfam" id="PF02801">
    <property type="entry name" value="Ketoacyl-synt_C"/>
    <property type="match status" value="2"/>
</dbReference>
<dbReference type="SMART" id="SM00827">
    <property type="entry name" value="PKS_AT"/>
    <property type="match status" value="1"/>
</dbReference>
<dbReference type="InterPro" id="IPR020841">
    <property type="entry name" value="PKS_Beta-ketoAc_synthase_dom"/>
</dbReference>
<dbReference type="SUPFAM" id="SSF47336">
    <property type="entry name" value="ACP-like"/>
    <property type="match status" value="2"/>
</dbReference>
<dbReference type="PROSITE" id="PS52004">
    <property type="entry name" value="KS3_2"/>
    <property type="match status" value="2"/>
</dbReference>
<keyword evidence="1" id="KW-0596">Phosphopantetheine</keyword>
<dbReference type="STRING" id="227316.GA0070604_2746"/>
<dbReference type="CDD" id="cd00833">
    <property type="entry name" value="PKS"/>
    <property type="match status" value="2"/>
</dbReference>
<feature type="region of interest" description="N-terminal hotdog fold" evidence="5">
    <location>
        <begin position="2237"/>
        <end position="2360"/>
    </location>
</feature>
<dbReference type="InterPro" id="IPR020806">
    <property type="entry name" value="PKS_PP-bd"/>
</dbReference>
<dbReference type="SUPFAM" id="SSF53901">
    <property type="entry name" value="Thiolase-like"/>
    <property type="match status" value="2"/>
</dbReference>
<dbReference type="InterPro" id="IPR032821">
    <property type="entry name" value="PKS_assoc"/>
</dbReference>
<feature type="domain" description="Ketosynthase family 3 (KS3)" evidence="8">
    <location>
        <begin position="1294"/>
        <end position="1719"/>
    </location>
</feature>
<proteinExistence type="predicted"/>
<dbReference type="Gene3D" id="3.40.50.720">
    <property type="entry name" value="NAD(P)-binding Rossmann-like Domain"/>
    <property type="match status" value="2"/>
</dbReference>
<dbReference type="InterPro" id="IPR036736">
    <property type="entry name" value="ACP-like_sf"/>
</dbReference>
<evidence type="ECO:0000256" key="5">
    <source>
        <dbReference type="PROSITE-ProRule" id="PRU01363"/>
    </source>
</evidence>
<feature type="region of interest" description="Disordered" evidence="6">
    <location>
        <begin position="1719"/>
        <end position="1763"/>
    </location>
</feature>
<dbReference type="GO" id="GO:0071770">
    <property type="term" value="P:DIM/DIP cell wall layer assembly"/>
    <property type="evidence" value="ECO:0007669"/>
    <property type="project" value="TreeGrafter"/>
</dbReference>
<dbReference type="GO" id="GO:0005886">
    <property type="term" value="C:plasma membrane"/>
    <property type="evidence" value="ECO:0007669"/>
    <property type="project" value="TreeGrafter"/>
</dbReference>
<dbReference type="Pfam" id="PF00109">
    <property type="entry name" value="ketoacyl-synt"/>
    <property type="match status" value="2"/>
</dbReference>
<dbReference type="InterPro" id="IPR001227">
    <property type="entry name" value="Ac_transferase_dom_sf"/>
</dbReference>
<keyword evidence="3" id="KW-0808">Transferase</keyword>
<dbReference type="Pfam" id="PF08659">
    <property type="entry name" value="KR"/>
    <property type="match status" value="2"/>
</dbReference>
<dbReference type="InterPro" id="IPR009081">
    <property type="entry name" value="PP-bd_ACP"/>
</dbReference>
<dbReference type="GO" id="GO:0031177">
    <property type="term" value="F:phosphopantetheine binding"/>
    <property type="evidence" value="ECO:0007669"/>
    <property type="project" value="InterPro"/>
</dbReference>
<feature type="active site" description="Proton donor; for dehydratase activity" evidence="5">
    <location>
        <position position="2436"/>
    </location>
</feature>
<dbReference type="InterPro" id="IPR049900">
    <property type="entry name" value="PKS_mFAS_DH"/>
</dbReference>
<dbReference type="InterPro" id="IPR018201">
    <property type="entry name" value="Ketoacyl_synth_AS"/>
</dbReference>
<dbReference type="Gene3D" id="3.40.47.10">
    <property type="match status" value="2"/>
</dbReference>
<dbReference type="SUPFAM" id="SSF51735">
    <property type="entry name" value="NAD(P)-binding Rossmann-fold domains"/>
    <property type="match status" value="4"/>
</dbReference>
<evidence type="ECO:0000256" key="1">
    <source>
        <dbReference type="ARBA" id="ARBA00022450"/>
    </source>
</evidence>
<dbReference type="SMART" id="SM00825">
    <property type="entry name" value="PKS_KS"/>
    <property type="match status" value="2"/>
</dbReference>
<dbReference type="Gene3D" id="1.10.1200.10">
    <property type="entry name" value="ACP-like"/>
    <property type="match status" value="2"/>
</dbReference>
<evidence type="ECO:0000313" key="10">
    <source>
        <dbReference type="EMBL" id="SCL53314.1"/>
    </source>
</evidence>
<gene>
    <name evidence="10" type="ORF">GA0070604_2746</name>
</gene>
<dbReference type="SMART" id="SM00822">
    <property type="entry name" value="PKS_KR"/>
    <property type="match status" value="2"/>
</dbReference>
<feature type="domain" description="Carrier" evidence="7">
    <location>
        <begin position="3009"/>
        <end position="3086"/>
    </location>
</feature>
<evidence type="ECO:0000256" key="6">
    <source>
        <dbReference type="SAM" id="MobiDB-lite"/>
    </source>
</evidence>
<name>A0A1C6UH87_9ACTN</name>
<dbReference type="InterPro" id="IPR020807">
    <property type="entry name" value="PKS_DH"/>
</dbReference>
<dbReference type="PROSITE" id="PS00012">
    <property type="entry name" value="PHOSPHOPANTETHEINE"/>
    <property type="match status" value="2"/>
</dbReference>
<feature type="region of interest" description="C-terminal hotdog fold" evidence="5">
    <location>
        <begin position="2375"/>
        <end position="2536"/>
    </location>
</feature>
<dbReference type="InterPro" id="IPR016036">
    <property type="entry name" value="Malonyl_transacylase_ACP-bd"/>
</dbReference>
<dbReference type="InterPro" id="IPR042104">
    <property type="entry name" value="PKS_dehydratase_sf"/>
</dbReference>
<evidence type="ECO:0000256" key="3">
    <source>
        <dbReference type="ARBA" id="ARBA00022679"/>
    </source>
</evidence>
<dbReference type="InterPro" id="IPR014043">
    <property type="entry name" value="Acyl_transferase_dom"/>
</dbReference>
<accession>A0A1C6UH87</accession>
<evidence type="ECO:0000259" key="8">
    <source>
        <dbReference type="PROSITE" id="PS52004"/>
    </source>
</evidence>
<dbReference type="Pfam" id="PF00698">
    <property type="entry name" value="Acyl_transf_1"/>
    <property type="match status" value="1"/>
</dbReference>
<dbReference type="PROSITE" id="PS00606">
    <property type="entry name" value="KS3_1"/>
    <property type="match status" value="2"/>
</dbReference>
<dbReference type="Gene3D" id="3.40.366.10">
    <property type="entry name" value="Malonyl-Coenzyme A Acyl Carrier Protein, domain 2"/>
    <property type="match status" value="1"/>
</dbReference>
<dbReference type="InterPro" id="IPR016035">
    <property type="entry name" value="Acyl_Trfase/lysoPLipase"/>
</dbReference>
<dbReference type="InterPro" id="IPR057326">
    <property type="entry name" value="KR_dom"/>
</dbReference>
<feature type="region of interest" description="Disordered" evidence="6">
    <location>
        <begin position="3092"/>
        <end position="3117"/>
    </location>
</feature>
<dbReference type="GO" id="GO:0005737">
    <property type="term" value="C:cytoplasm"/>
    <property type="evidence" value="ECO:0007669"/>
    <property type="project" value="TreeGrafter"/>
</dbReference>
<feature type="domain" description="Ketosynthase family 3 (KS3)" evidence="8">
    <location>
        <begin position="36"/>
        <end position="449"/>
    </location>
</feature>
<protein>
    <submittedName>
        <fullName evidence="10">Ketoacyl-synthetase C-terminal extension</fullName>
    </submittedName>
</protein>
<dbReference type="Gene3D" id="3.10.129.110">
    <property type="entry name" value="Polyketide synthase dehydratase"/>
    <property type="match status" value="1"/>
</dbReference>
<dbReference type="InterPro" id="IPR006162">
    <property type="entry name" value="Ppantetheine_attach_site"/>
</dbReference>
<evidence type="ECO:0000259" key="9">
    <source>
        <dbReference type="PROSITE" id="PS52019"/>
    </source>
</evidence>
<feature type="domain" description="PKS/mFAS DH" evidence="9">
    <location>
        <begin position="2237"/>
        <end position="2536"/>
    </location>
</feature>
<keyword evidence="4" id="KW-0012">Acyltransferase</keyword>
<dbReference type="InterPro" id="IPR049552">
    <property type="entry name" value="PKS_DH_N"/>
</dbReference>
<dbReference type="Pfam" id="PF14765">
    <property type="entry name" value="PS-DH"/>
    <property type="match status" value="1"/>
</dbReference>
<dbReference type="PANTHER" id="PTHR43775:SF51">
    <property type="entry name" value="INACTIVE PHENOLPHTHIOCEROL SYNTHESIS POLYKETIDE SYNTHASE TYPE I PKS1-RELATED"/>
    <property type="match status" value="1"/>
</dbReference>
<dbReference type="SMART" id="SM00826">
    <property type="entry name" value="PKS_DH"/>
    <property type="match status" value="1"/>
</dbReference>
<evidence type="ECO:0000313" key="11">
    <source>
        <dbReference type="Proteomes" id="UP000199696"/>
    </source>
</evidence>
<dbReference type="GO" id="GO:0006633">
    <property type="term" value="P:fatty acid biosynthetic process"/>
    <property type="evidence" value="ECO:0007669"/>
    <property type="project" value="InterPro"/>
</dbReference>
<dbReference type="Pfam" id="PF16197">
    <property type="entry name" value="KAsynt_C_assoc"/>
    <property type="match status" value="2"/>
</dbReference>
<organism evidence="10 11">
    <name type="scientific">Micromonospora eburnea</name>
    <dbReference type="NCBI Taxonomy" id="227316"/>
    <lineage>
        <taxon>Bacteria</taxon>
        <taxon>Bacillati</taxon>
        <taxon>Actinomycetota</taxon>
        <taxon>Actinomycetes</taxon>
        <taxon>Micromonosporales</taxon>
        <taxon>Micromonosporaceae</taxon>
        <taxon>Micromonospora</taxon>
    </lineage>
</organism>
<feature type="compositionally biased region" description="Low complexity" evidence="6">
    <location>
        <begin position="690"/>
        <end position="703"/>
    </location>
</feature>
<dbReference type="PROSITE" id="PS50075">
    <property type="entry name" value="CARRIER"/>
    <property type="match status" value="2"/>
</dbReference>
<dbReference type="GO" id="GO:0004315">
    <property type="term" value="F:3-oxoacyl-[acyl-carrier-protein] synthase activity"/>
    <property type="evidence" value="ECO:0007669"/>
    <property type="project" value="InterPro"/>
</dbReference>
<dbReference type="Gene3D" id="3.30.70.3290">
    <property type="match status" value="2"/>
</dbReference>
<dbReference type="FunFam" id="3.40.366.10:FF:000002">
    <property type="entry name" value="Probable polyketide synthase 2"/>
    <property type="match status" value="1"/>
</dbReference>
<dbReference type="SUPFAM" id="SSF55048">
    <property type="entry name" value="Probable ACP-binding domain of malonyl-CoA ACP transacylase"/>
    <property type="match status" value="1"/>
</dbReference>
<dbReference type="Pfam" id="PF21089">
    <property type="entry name" value="PKS_DH_N"/>
    <property type="match status" value="1"/>
</dbReference>
<evidence type="ECO:0000256" key="2">
    <source>
        <dbReference type="ARBA" id="ARBA00022553"/>
    </source>
</evidence>
<feature type="active site" description="Proton acceptor; for dehydratase activity" evidence="5">
    <location>
        <position position="2269"/>
    </location>
</feature>
<dbReference type="FunFam" id="3.40.47.10:FF:000019">
    <property type="entry name" value="Polyketide synthase type I"/>
    <property type="match status" value="2"/>
</dbReference>
<dbReference type="GO" id="GO:0004312">
    <property type="term" value="F:fatty acid synthase activity"/>
    <property type="evidence" value="ECO:0007669"/>
    <property type="project" value="TreeGrafter"/>
</dbReference>
<keyword evidence="11" id="KW-1185">Reference proteome</keyword>
<dbReference type="SUPFAM" id="SSF52151">
    <property type="entry name" value="FabD/lysophospholipase-like"/>
    <property type="match status" value="1"/>
</dbReference>
<dbReference type="InterPro" id="IPR014031">
    <property type="entry name" value="Ketoacyl_synth_C"/>
</dbReference>
<dbReference type="InterPro" id="IPR016039">
    <property type="entry name" value="Thiolase-like"/>
</dbReference>
<feature type="domain" description="Carrier" evidence="7">
    <location>
        <begin position="1131"/>
        <end position="1206"/>
    </location>
</feature>
<reference evidence="11" key="1">
    <citation type="submission" date="2016-06" db="EMBL/GenBank/DDBJ databases">
        <authorList>
            <person name="Varghese N."/>
            <person name="Submissions Spin"/>
        </authorList>
    </citation>
    <scope>NUCLEOTIDE SEQUENCE [LARGE SCALE GENOMIC DNA]</scope>
    <source>
        <strain evidence="11">DSM 44814</strain>
    </source>
</reference>